<dbReference type="EMBL" id="CP001277">
    <property type="protein sequence ID" value="ACQ67933.1"/>
    <property type="molecule type" value="Genomic_DNA"/>
</dbReference>
<reference evidence="2 3" key="1">
    <citation type="journal article" date="2009" name="Proc. Natl. Acad. Sci. U.S.A.">
        <title>Hamiltonella defensa, genome evolution of protective bacterial endosymbiont from pathogenic ancestors.</title>
        <authorList>
            <person name="Degnan P.H."/>
            <person name="Yu Y."/>
            <person name="Sisneros N."/>
            <person name="Wing R.A."/>
            <person name="Moran N.A."/>
        </authorList>
    </citation>
    <scope>NUCLEOTIDE SEQUENCE [LARGE SCALE GENOMIC DNA]</scope>
    <source>
        <strain evidence="3">5AT</strain>
    </source>
</reference>
<proteinExistence type="predicted"/>
<organism evidence="2 3">
    <name type="scientific">Hamiltonella defensa subsp. Acyrthosiphon pisum (strain 5AT)</name>
    <dbReference type="NCBI Taxonomy" id="572265"/>
    <lineage>
        <taxon>Bacteria</taxon>
        <taxon>Pseudomonadati</taxon>
        <taxon>Pseudomonadota</taxon>
        <taxon>Gammaproteobacteria</taxon>
        <taxon>Enterobacterales</taxon>
        <taxon>Enterobacteriaceae</taxon>
        <taxon>aphid secondary symbionts</taxon>
        <taxon>Candidatus Williamhamiltonella</taxon>
    </lineage>
</organism>
<evidence type="ECO:0000313" key="2">
    <source>
        <dbReference type="EMBL" id="ACQ67933.1"/>
    </source>
</evidence>
<dbReference type="HOGENOM" id="CLU_775614_0_0_6"/>
<feature type="coiled-coil region" evidence="1">
    <location>
        <begin position="174"/>
        <end position="258"/>
    </location>
</feature>
<accession>C4K5U0</accession>
<sequence length="357" mass="40754">MKKRKQIMSTTKLTTRTDLKYIDGIEDIKENVISAAEMTIKVTNKRRQNILNILEQLKNISAELQNKLTFEDFDKEKITLNDSLIKIREEFTQLNTNESNRTGEIIKSSIATLEKRLDSSSLEIKKDCKKIDETLNNRIKTLTTRLEIRITDNESKIDINTHEINSNKEGIKSNKELNNNINKINTNKKGIESNTKLITNNANQIEDIKNISLKKINENVDDNLKNTQTSLNTALENYKNLQERFQLLEKNVSKNTQTTTWVLNVVNPVLNVWNRTLEYVSNNLKYMKLTPLEQETLDSTASVNRSTTSTDTYSLVSASSGFPQSEEISYSANIQQEKSFSSYTMAVNNVPVSAVSN</sequence>
<evidence type="ECO:0000313" key="3">
    <source>
        <dbReference type="Proteomes" id="UP000002334"/>
    </source>
</evidence>
<evidence type="ECO:0000256" key="1">
    <source>
        <dbReference type="SAM" id="Coils"/>
    </source>
</evidence>
<protein>
    <submittedName>
        <fullName evidence="2">Uncharacterized protein</fullName>
    </submittedName>
</protein>
<keyword evidence="1" id="KW-0175">Coiled coil</keyword>
<dbReference type="Proteomes" id="UP000002334">
    <property type="component" value="Chromosome"/>
</dbReference>
<name>C4K5U0_HAMD5</name>
<gene>
    <name evidence="2" type="ordered locus">HDEF_1281</name>
</gene>
<dbReference type="KEGG" id="hde:HDEF_1281"/>
<keyword evidence="3" id="KW-1185">Reference proteome</keyword>
<dbReference type="AlphaFoldDB" id="C4K5U0"/>